<evidence type="ECO:0000313" key="8">
    <source>
        <dbReference type="Proteomes" id="UP000007797"/>
    </source>
</evidence>
<evidence type="ECO:0000256" key="5">
    <source>
        <dbReference type="RuleBase" id="RU364019"/>
    </source>
</evidence>
<dbReference type="EMBL" id="GL883029">
    <property type="protein sequence ID" value="EGG14172.1"/>
    <property type="molecule type" value="Genomic_DNA"/>
</dbReference>
<dbReference type="RefSeq" id="XP_004350880.1">
    <property type="nucleotide sequence ID" value="XM_004350829.1"/>
</dbReference>
<comment type="function">
    <text evidence="5">Subunit of the V1 complex of vacuolar(H+)-ATPase (V-ATPase), a multisubunit enzyme composed of a peripheral complex (V1) that hydrolyzes ATP and a membrane integral complex (V0) that translocates protons. V-ATPase is responsible for acidifying and maintaining the pH of intracellular compartments and in some cell types, is targeted to the plasma membrane, where it is responsible for acidifying the extracellular environment.</text>
</comment>
<keyword evidence="3 5" id="KW-0375">Hydrogen ion transport</keyword>
<evidence type="ECO:0000256" key="3">
    <source>
        <dbReference type="ARBA" id="ARBA00022781"/>
    </source>
</evidence>
<evidence type="ECO:0000256" key="2">
    <source>
        <dbReference type="ARBA" id="ARBA00022448"/>
    </source>
</evidence>
<dbReference type="PANTHER" id="PTHR12713">
    <property type="entry name" value="VACUOLAR ATP SYNTHASE SUBUNIT G"/>
    <property type="match status" value="1"/>
</dbReference>
<dbReference type="InterPro" id="IPR005124">
    <property type="entry name" value="V-ATPase_G"/>
</dbReference>
<dbReference type="AlphaFoldDB" id="F4QEW5"/>
<reference evidence="8" key="1">
    <citation type="journal article" date="2011" name="Genome Res.">
        <title>Phylogeny-wide analysis of social amoeba genomes highlights ancient origins for complex intercellular communication.</title>
        <authorList>
            <person name="Heidel A.J."/>
            <person name="Lawal H.M."/>
            <person name="Felder M."/>
            <person name="Schilde C."/>
            <person name="Helps N.R."/>
            <person name="Tunggal B."/>
            <person name="Rivero F."/>
            <person name="John U."/>
            <person name="Schleicher M."/>
            <person name="Eichinger L."/>
            <person name="Platzer M."/>
            <person name="Noegel A.A."/>
            <person name="Schaap P."/>
            <person name="Gloeckner G."/>
        </authorList>
    </citation>
    <scope>NUCLEOTIDE SEQUENCE [LARGE SCALE GENOMIC DNA]</scope>
    <source>
        <strain evidence="8">SH3</strain>
    </source>
</reference>
<evidence type="ECO:0000313" key="7">
    <source>
        <dbReference type="EMBL" id="EGG14172.1"/>
    </source>
</evidence>
<dbReference type="GO" id="GO:0000221">
    <property type="term" value="C:vacuolar proton-transporting V-type ATPase, V1 domain"/>
    <property type="evidence" value="ECO:0007669"/>
    <property type="project" value="TreeGrafter"/>
</dbReference>
<keyword evidence="2 5" id="KW-0813">Transport</keyword>
<evidence type="ECO:0000256" key="4">
    <source>
        <dbReference type="ARBA" id="ARBA00023065"/>
    </source>
</evidence>
<dbReference type="GeneID" id="14865785"/>
<name>F4QEW5_CACFS</name>
<dbReference type="GO" id="GO:0016887">
    <property type="term" value="F:ATP hydrolysis activity"/>
    <property type="evidence" value="ECO:0007669"/>
    <property type="project" value="TreeGrafter"/>
</dbReference>
<keyword evidence="8" id="KW-1185">Reference proteome</keyword>
<accession>F4QEW5</accession>
<dbReference type="Pfam" id="PF03179">
    <property type="entry name" value="V-ATPase_G"/>
    <property type="match status" value="1"/>
</dbReference>
<evidence type="ECO:0000256" key="6">
    <source>
        <dbReference type="SAM" id="Coils"/>
    </source>
</evidence>
<gene>
    <name evidence="7" type="ORF">DFA_11941</name>
</gene>
<sequence>MSEDGIKQLLQAEKMAQETISKARQERVQKLKQAQHEAEREIKQFKDSKEKEFKDYESKFLGMTSANSADLNSNVTKEIDLVRRKTAENKASVVDLLIQKTCEVHTDL</sequence>
<dbReference type="PANTHER" id="PTHR12713:SF11">
    <property type="entry name" value="V-TYPE PROTON ATPASE SUBUNIT G"/>
    <property type="match status" value="1"/>
</dbReference>
<dbReference type="GO" id="GO:0046961">
    <property type="term" value="F:proton-transporting ATPase activity, rotational mechanism"/>
    <property type="evidence" value="ECO:0007669"/>
    <property type="project" value="InterPro"/>
</dbReference>
<dbReference type="OrthoDB" id="250802at2759"/>
<keyword evidence="4 5" id="KW-0406">Ion transport</keyword>
<dbReference type="FunFam" id="1.20.5.2950:FF:000001">
    <property type="entry name" value="V-type proton ATPase subunit G"/>
    <property type="match status" value="1"/>
</dbReference>
<keyword evidence="6" id="KW-0175">Coiled coil</keyword>
<feature type="coiled-coil region" evidence="6">
    <location>
        <begin position="6"/>
        <end position="51"/>
    </location>
</feature>
<dbReference type="KEGG" id="dfa:DFA_11941"/>
<organism evidence="7 8">
    <name type="scientific">Cavenderia fasciculata</name>
    <name type="common">Slime mold</name>
    <name type="synonym">Dictyostelium fasciculatum</name>
    <dbReference type="NCBI Taxonomy" id="261658"/>
    <lineage>
        <taxon>Eukaryota</taxon>
        <taxon>Amoebozoa</taxon>
        <taxon>Evosea</taxon>
        <taxon>Eumycetozoa</taxon>
        <taxon>Dictyostelia</taxon>
        <taxon>Acytosteliales</taxon>
        <taxon>Cavenderiaceae</taxon>
        <taxon>Cavenderia</taxon>
    </lineage>
</organism>
<dbReference type="STRING" id="1054147.F4QEW5"/>
<dbReference type="OMA" id="ARKYRQD"/>
<evidence type="ECO:0000256" key="1">
    <source>
        <dbReference type="ARBA" id="ARBA00010066"/>
    </source>
</evidence>
<dbReference type="Proteomes" id="UP000007797">
    <property type="component" value="Unassembled WGS sequence"/>
</dbReference>
<comment type="subunit">
    <text evidence="5">V-ATPase is a heteromultimeric enzyme made up of two complexes: the ATP-hydrolytic V1 complex and the proton translocation V0 complex.</text>
</comment>
<protein>
    <recommendedName>
        <fullName evidence="5">V-type proton ATPase subunit G</fullName>
    </recommendedName>
</protein>
<dbReference type="NCBIfam" id="TIGR01147">
    <property type="entry name" value="V_ATP_synt_G"/>
    <property type="match status" value="1"/>
</dbReference>
<proteinExistence type="inferred from homology"/>
<comment type="similarity">
    <text evidence="1 5">Belongs to the V-ATPase G subunit family.</text>
</comment>
<dbReference type="Gene3D" id="1.20.5.2950">
    <property type="match status" value="1"/>
</dbReference>